<dbReference type="InterPro" id="IPR053150">
    <property type="entry name" value="Teicoplanin_resist-assoc"/>
</dbReference>
<gene>
    <name evidence="3" type="ORF">HNR71_002726</name>
    <name evidence="4" type="ORF">HPO96_31605</name>
</gene>
<dbReference type="PANTHER" id="PTHR36834">
    <property type="entry name" value="MEMBRANE PROTEIN-RELATED"/>
    <property type="match status" value="1"/>
</dbReference>
<dbReference type="EMBL" id="JABJRC010000009">
    <property type="protein sequence ID" value="NOL44807.1"/>
    <property type="molecule type" value="Genomic_DNA"/>
</dbReference>
<evidence type="ECO:0000313" key="5">
    <source>
        <dbReference type="Proteomes" id="UP000534306"/>
    </source>
</evidence>
<evidence type="ECO:0000259" key="2">
    <source>
        <dbReference type="Pfam" id="PF04892"/>
    </source>
</evidence>
<dbReference type="AlphaFoldDB" id="A0A7Y4P1Z5"/>
<dbReference type="PANTHER" id="PTHR36834:SF1">
    <property type="entry name" value="INTEGRAL MEMBRANE PROTEIN"/>
    <property type="match status" value="1"/>
</dbReference>
<evidence type="ECO:0000313" key="6">
    <source>
        <dbReference type="Proteomes" id="UP000553957"/>
    </source>
</evidence>
<dbReference type="RefSeq" id="WP_171678043.1">
    <property type="nucleotide sequence ID" value="NZ_BAAAGT010000008.1"/>
</dbReference>
<comment type="caution">
    <text evidence="4">The sequence shown here is derived from an EMBL/GenBank/DDBJ whole genome shotgun (WGS) entry which is preliminary data.</text>
</comment>
<feature type="domain" description="VanZ-like" evidence="2">
    <location>
        <begin position="48"/>
        <end position="188"/>
    </location>
</feature>
<feature type="transmembrane region" description="Helical" evidence="1">
    <location>
        <begin position="297"/>
        <end position="315"/>
    </location>
</feature>
<keyword evidence="5" id="KW-1185">Reference proteome</keyword>
<feature type="transmembrane region" description="Helical" evidence="1">
    <location>
        <begin position="253"/>
        <end position="273"/>
    </location>
</feature>
<feature type="transmembrane region" description="Helical" evidence="1">
    <location>
        <begin position="39"/>
        <end position="60"/>
    </location>
</feature>
<feature type="transmembrane region" description="Helical" evidence="1">
    <location>
        <begin position="107"/>
        <end position="125"/>
    </location>
</feature>
<dbReference type="EMBL" id="JACHKF010000001">
    <property type="protein sequence ID" value="MBB6567089.1"/>
    <property type="molecule type" value="Genomic_DNA"/>
</dbReference>
<proteinExistence type="predicted"/>
<dbReference type="Proteomes" id="UP000553957">
    <property type="component" value="Unassembled WGS sequence"/>
</dbReference>
<feature type="transmembrane region" description="Helical" evidence="1">
    <location>
        <begin position="6"/>
        <end position="27"/>
    </location>
</feature>
<reference evidence="3 6" key="2">
    <citation type="submission" date="2020-08" db="EMBL/GenBank/DDBJ databases">
        <title>Sequencing the genomes of 1000 actinobacteria strains.</title>
        <authorList>
            <person name="Klenk H.-P."/>
        </authorList>
    </citation>
    <scope>NUCLEOTIDE SEQUENCE [LARGE SCALE GENOMIC DNA]</scope>
    <source>
        <strain evidence="3 6">DSM 15626</strain>
    </source>
</reference>
<evidence type="ECO:0000313" key="4">
    <source>
        <dbReference type="EMBL" id="NOL44807.1"/>
    </source>
</evidence>
<feature type="transmembrane region" description="Helical" evidence="1">
    <location>
        <begin position="134"/>
        <end position="159"/>
    </location>
</feature>
<reference evidence="4 5" key="1">
    <citation type="submission" date="2020-05" db="EMBL/GenBank/DDBJ databases">
        <title>Genome sequence of Kribbella sandramycini ATCC 39419.</title>
        <authorList>
            <person name="Maclea K.S."/>
            <person name="Fair J.L."/>
        </authorList>
    </citation>
    <scope>NUCLEOTIDE SEQUENCE [LARGE SCALE GENOMIC DNA]</scope>
    <source>
        <strain evidence="4 5">ATCC 39419</strain>
    </source>
</reference>
<evidence type="ECO:0000313" key="3">
    <source>
        <dbReference type="EMBL" id="MBB6567089.1"/>
    </source>
</evidence>
<evidence type="ECO:0000256" key="1">
    <source>
        <dbReference type="SAM" id="Phobius"/>
    </source>
</evidence>
<name>A0A7Y4P1Z5_9ACTN</name>
<feature type="transmembrane region" description="Helical" evidence="1">
    <location>
        <begin position="212"/>
        <end position="241"/>
    </location>
</feature>
<keyword evidence="1" id="KW-0812">Transmembrane</keyword>
<sequence length="372" mass="40924">MSRVLPAVLAILFGGLLALVLLTPFVYRSYRRRGELGFGSTLLAFSSLIYGFALVAYVLFPVPTIDDTWCAAHEALTRPQLNPFQFVHDIAKERRGFGVSAFLANPAVQQLVFNVFLFVPLGAYLRHYTKRRPVVIVLIGLGISLLIELTQLTGNWFLFECPYRLFDVDDLLTNTAGTAIGLLFAPVLRVLDHPRADVQPGTPRPVTTRRRLLGMLVDLIAVTAFGAILGVFVTLLVRGAFDVWIDDTPGGKLLGVVLTTWLPALLLLALPSLSPRQATIGQMSVRLRRARPDGRPAGPKMILALLFGSFGYFMLFGLSRYVPVAESLYQLYPVAALILAWRPRGHPGLSGVVSGLTIVDDRADIWTNSRRG</sequence>
<dbReference type="InterPro" id="IPR006976">
    <property type="entry name" value="VanZ-like"/>
</dbReference>
<dbReference type="Proteomes" id="UP000534306">
    <property type="component" value="Unassembled WGS sequence"/>
</dbReference>
<protein>
    <submittedName>
        <fullName evidence="3">Glycopeptide antibiotics resistance protein</fullName>
    </submittedName>
    <submittedName>
        <fullName evidence="4">VanZ family protein</fullName>
    </submittedName>
</protein>
<feature type="transmembrane region" description="Helical" evidence="1">
    <location>
        <begin position="171"/>
        <end position="191"/>
    </location>
</feature>
<accession>A0A7Y4P1Z5</accession>
<organism evidence="4 5">
    <name type="scientific">Kribbella sandramycini</name>
    <dbReference type="NCBI Taxonomy" id="60450"/>
    <lineage>
        <taxon>Bacteria</taxon>
        <taxon>Bacillati</taxon>
        <taxon>Actinomycetota</taxon>
        <taxon>Actinomycetes</taxon>
        <taxon>Propionibacteriales</taxon>
        <taxon>Kribbellaceae</taxon>
        <taxon>Kribbella</taxon>
    </lineage>
</organism>
<keyword evidence="1" id="KW-0472">Membrane</keyword>
<keyword evidence="1" id="KW-1133">Transmembrane helix</keyword>
<dbReference type="Pfam" id="PF04892">
    <property type="entry name" value="VanZ"/>
    <property type="match status" value="1"/>
</dbReference>